<name>A0A7W7MZG5_9ACTN</name>
<evidence type="ECO:0000313" key="3">
    <source>
        <dbReference type="EMBL" id="MBB4775820.1"/>
    </source>
</evidence>
<dbReference type="EMBL" id="BAAAHD010000070">
    <property type="protein sequence ID" value="GAA0591205.1"/>
    <property type="molecule type" value="Genomic_DNA"/>
</dbReference>
<gene>
    <name evidence="3" type="ORF">F4557_004238</name>
    <name evidence="2" type="ORF">GCM10009546_62030</name>
</gene>
<dbReference type="Proteomes" id="UP000549343">
    <property type="component" value="Unassembled WGS sequence"/>
</dbReference>
<feature type="transmembrane region" description="Helical" evidence="1">
    <location>
        <begin position="51"/>
        <end position="68"/>
    </location>
</feature>
<accession>A0A7W7MZG5</accession>
<dbReference type="RefSeq" id="WP_184885325.1">
    <property type="nucleotide sequence ID" value="NZ_BAAAHD010000070.1"/>
</dbReference>
<reference evidence="2" key="1">
    <citation type="journal article" date="2014" name="Int. J. Syst. Evol. Microbiol.">
        <title>Complete genome of a new Firmicutes species belonging to the dominant human colonic microbiota ('Ruminococcus bicirculans') reveals two chromosomes and a selective capacity to utilize plant glucans.</title>
        <authorList>
            <consortium name="NISC Comparative Sequencing Program"/>
            <person name="Wegmann U."/>
            <person name="Louis P."/>
            <person name="Goesmann A."/>
            <person name="Henrissat B."/>
            <person name="Duncan S.H."/>
            <person name="Flint H.J."/>
        </authorList>
    </citation>
    <scope>NUCLEOTIDE SEQUENCE</scope>
    <source>
        <strain evidence="2">JCM 10667</strain>
    </source>
</reference>
<keyword evidence="1" id="KW-0472">Membrane</keyword>
<sequence length="71" mass="7875">MSGNMLLLLGVAALAIYMGVHWERARRAVSDLRLSRQRITGLRQVVARERGHVAMIWGAAALALFLAIRYG</sequence>
<reference evidence="5" key="2">
    <citation type="journal article" date="2019" name="Int. J. Syst. Evol. Microbiol.">
        <title>The Global Catalogue of Microorganisms (GCM) 10K type strain sequencing project: providing services to taxonomists for standard genome sequencing and annotation.</title>
        <authorList>
            <consortium name="The Broad Institute Genomics Platform"/>
            <consortium name="The Broad Institute Genome Sequencing Center for Infectious Disease"/>
            <person name="Wu L."/>
            <person name="Ma J."/>
        </authorList>
    </citation>
    <scope>NUCLEOTIDE SEQUENCE [LARGE SCALE GENOMIC DNA]</scope>
    <source>
        <strain evidence="5">JCM 10667</strain>
    </source>
</reference>
<dbReference type="Proteomes" id="UP001501427">
    <property type="component" value="Unassembled WGS sequence"/>
</dbReference>
<keyword evidence="5" id="KW-1185">Reference proteome</keyword>
<evidence type="ECO:0000313" key="4">
    <source>
        <dbReference type="Proteomes" id="UP000549343"/>
    </source>
</evidence>
<evidence type="ECO:0000313" key="2">
    <source>
        <dbReference type="EMBL" id="GAA0591205.1"/>
    </source>
</evidence>
<proteinExistence type="predicted"/>
<reference evidence="2" key="4">
    <citation type="submission" date="2023-12" db="EMBL/GenBank/DDBJ databases">
        <authorList>
            <person name="Sun Q."/>
            <person name="Inoue M."/>
        </authorList>
    </citation>
    <scope>NUCLEOTIDE SEQUENCE</scope>
    <source>
        <strain evidence="2">JCM 10667</strain>
    </source>
</reference>
<dbReference type="AlphaFoldDB" id="A0A7W7MZG5"/>
<dbReference type="EMBL" id="JACHMV010000001">
    <property type="protein sequence ID" value="MBB4775820.1"/>
    <property type="molecule type" value="Genomic_DNA"/>
</dbReference>
<evidence type="ECO:0000256" key="1">
    <source>
        <dbReference type="SAM" id="Phobius"/>
    </source>
</evidence>
<protein>
    <submittedName>
        <fullName evidence="3">Uncharacterized protein</fullName>
    </submittedName>
</protein>
<evidence type="ECO:0000313" key="5">
    <source>
        <dbReference type="Proteomes" id="UP001501427"/>
    </source>
</evidence>
<keyword evidence="1" id="KW-1133">Transmembrane helix</keyword>
<organism evidence="3 4">
    <name type="scientific">Actinomadura livida</name>
    <dbReference type="NCBI Taxonomy" id="79909"/>
    <lineage>
        <taxon>Bacteria</taxon>
        <taxon>Bacillati</taxon>
        <taxon>Actinomycetota</taxon>
        <taxon>Actinomycetes</taxon>
        <taxon>Streptosporangiales</taxon>
        <taxon>Thermomonosporaceae</taxon>
        <taxon>Actinomadura</taxon>
    </lineage>
</organism>
<reference evidence="3 4" key="3">
    <citation type="submission" date="2020-08" db="EMBL/GenBank/DDBJ databases">
        <title>Sequencing the genomes of 1000 actinobacteria strains.</title>
        <authorList>
            <person name="Klenk H.-P."/>
        </authorList>
    </citation>
    <scope>NUCLEOTIDE SEQUENCE [LARGE SCALE GENOMIC DNA]</scope>
    <source>
        <strain evidence="3 4">DSM 44772</strain>
    </source>
</reference>
<comment type="caution">
    <text evidence="3">The sequence shown here is derived from an EMBL/GenBank/DDBJ whole genome shotgun (WGS) entry which is preliminary data.</text>
</comment>
<keyword evidence="1" id="KW-0812">Transmembrane</keyword>